<feature type="region of interest" description="Disordered" evidence="1">
    <location>
        <begin position="210"/>
        <end position="231"/>
    </location>
</feature>
<comment type="caution">
    <text evidence="2">The sequence shown here is derived from an EMBL/GenBank/DDBJ whole genome shotgun (WGS) entry which is preliminary data.</text>
</comment>
<proteinExistence type="predicted"/>
<evidence type="ECO:0000313" key="2">
    <source>
        <dbReference type="EMBL" id="KAK3248535.1"/>
    </source>
</evidence>
<dbReference type="Proteomes" id="UP001190700">
    <property type="component" value="Unassembled WGS sequence"/>
</dbReference>
<reference evidence="2 4" key="1">
    <citation type="journal article" date="2015" name="Genome Biol. Evol.">
        <title>Comparative Genomics of a Bacterivorous Green Alga Reveals Evolutionary Causalities and Consequences of Phago-Mixotrophic Mode of Nutrition.</title>
        <authorList>
            <person name="Burns J.A."/>
            <person name="Paasch A."/>
            <person name="Narechania A."/>
            <person name="Kim E."/>
        </authorList>
    </citation>
    <scope>NUCLEOTIDE SEQUENCE [LARGE SCALE GENOMIC DNA]</scope>
    <source>
        <strain evidence="2">PLY_AMNH</strain>
    </source>
</reference>
<protein>
    <submittedName>
        <fullName evidence="2">Uncharacterized protein</fullName>
    </submittedName>
</protein>
<dbReference type="EMBL" id="LGRX02027994">
    <property type="protein sequence ID" value="KAK3248535.1"/>
    <property type="molecule type" value="Genomic_DNA"/>
</dbReference>
<feature type="region of interest" description="Disordered" evidence="1">
    <location>
        <begin position="1"/>
        <end position="54"/>
    </location>
</feature>
<sequence>MAEPESVALDEDDTLTEEAAPVENSEDIADNADNNPIVLDGSKPAAPKSRKRKLTSPLWDSAVPFNGTTVGEARKPAAMIQVNTMNPWHYGTQGKTWTAITTELSKHPACRGIESTSRHMLDSVTKWIDAFKSEDYNKKRSATGTDDEELTEFDTLLSEVVSMKCGDDTLADEGKADKDHDAKKKLADQAVATALLEKFAGGLATKEAARKSCKREYEKNNNNLSRLESND</sequence>
<feature type="compositionally biased region" description="Polar residues" evidence="1">
    <location>
        <begin position="220"/>
        <end position="231"/>
    </location>
</feature>
<reference evidence="2" key="2">
    <citation type="submission" date="2023-06" db="EMBL/GenBank/DDBJ databases">
        <title>Long-read-based genome assembly of the green algal bacterivore Cymbomonas tetramitiformis.</title>
        <authorList>
            <person name="Gyaltshen Y."/>
            <person name="Rozenberg A."/>
            <person name="Paasch A."/>
            <person name="Burns J.A."/>
            <person name="Warring S."/>
            <person name="Larson R."/>
            <person name="Maurer-Alcala X."/>
            <person name="Dacks J."/>
            <person name="Kim E."/>
        </authorList>
    </citation>
    <scope>NUCLEOTIDE SEQUENCE</scope>
    <source>
        <strain evidence="2">PLY_AMNH</strain>
    </source>
</reference>
<name>A0AAE0C6X4_9CHLO</name>
<feature type="compositionally biased region" description="Basic and acidic residues" evidence="1">
    <location>
        <begin position="210"/>
        <end position="219"/>
    </location>
</feature>
<organism evidence="2 4">
    <name type="scientific">Cymbomonas tetramitiformis</name>
    <dbReference type="NCBI Taxonomy" id="36881"/>
    <lineage>
        <taxon>Eukaryota</taxon>
        <taxon>Viridiplantae</taxon>
        <taxon>Chlorophyta</taxon>
        <taxon>Pyramimonadophyceae</taxon>
        <taxon>Pyramimonadales</taxon>
        <taxon>Pyramimonadaceae</taxon>
        <taxon>Cymbomonas</taxon>
    </lineage>
</organism>
<dbReference type="AlphaFoldDB" id="A0AAE0C6X4"/>
<dbReference type="EMBL" id="LGRX02009502">
    <property type="protein sequence ID" value="KAK3271644.1"/>
    <property type="molecule type" value="Genomic_DNA"/>
</dbReference>
<accession>A0AAE0C6X4</accession>
<keyword evidence="4" id="KW-1185">Reference proteome</keyword>
<evidence type="ECO:0000256" key="1">
    <source>
        <dbReference type="SAM" id="MobiDB-lite"/>
    </source>
</evidence>
<evidence type="ECO:0000313" key="3">
    <source>
        <dbReference type="EMBL" id="KAK3271644.1"/>
    </source>
</evidence>
<gene>
    <name evidence="3" type="ORF">CYMTET_20022</name>
    <name evidence="2" type="ORF">CYMTET_42002</name>
</gene>
<evidence type="ECO:0000313" key="4">
    <source>
        <dbReference type="Proteomes" id="UP001190700"/>
    </source>
</evidence>